<dbReference type="RefSeq" id="WP_225419083.1">
    <property type="nucleotide sequence ID" value="NZ_JBHTLH010000019.1"/>
</dbReference>
<keyword evidence="3" id="KW-1185">Reference proteome</keyword>
<name>A0ABW3PJR4_9LACO</name>
<dbReference type="Gene3D" id="1.10.10.10">
    <property type="entry name" value="Winged helix-like DNA-binding domain superfamily/Winged helix DNA-binding domain"/>
    <property type="match status" value="1"/>
</dbReference>
<organism evidence="2 3">
    <name type="scientific">Lentilactobacillus raoultii</name>
    <dbReference type="NCBI Taxonomy" id="1987503"/>
    <lineage>
        <taxon>Bacteria</taxon>
        <taxon>Bacillati</taxon>
        <taxon>Bacillota</taxon>
        <taxon>Bacilli</taxon>
        <taxon>Lactobacillales</taxon>
        <taxon>Lactobacillaceae</taxon>
        <taxon>Lentilactobacillus</taxon>
    </lineage>
</organism>
<evidence type="ECO:0000313" key="3">
    <source>
        <dbReference type="Proteomes" id="UP001597156"/>
    </source>
</evidence>
<gene>
    <name evidence="2" type="ORF">ACFQ22_08375</name>
</gene>
<dbReference type="Pfam" id="PF03551">
    <property type="entry name" value="PadR"/>
    <property type="match status" value="1"/>
</dbReference>
<protein>
    <submittedName>
        <fullName evidence="2">PadR family transcriptional regulator</fullName>
    </submittedName>
</protein>
<reference evidence="3" key="1">
    <citation type="journal article" date="2019" name="Int. J. Syst. Evol. Microbiol.">
        <title>The Global Catalogue of Microorganisms (GCM) 10K type strain sequencing project: providing services to taxonomists for standard genome sequencing and annotation.</title>
        <authorList>
            <consortium name="The Broad Institute Genomics Platform"/>
            <consortium name="The Broad Institute Genome Sequencing Center for Infectious Disease"/>
            <person name="Wu L."/>
            <person name="Ma J."/>
        </authorList>
    </citation>
    <scope>NUCLEOTIDE SEQUENCE [LARGE SCALE GENOMIC DNA]</scope>
    <source>
        <strain evidence="3">CCUG 71848</strain>
    </source>
</reference>
<sequence>MYELLILGVLTSQDMSGYKLRTILESSLVPRREISNGVMYPLLKKLADQGFIVFLKAPDTARNKKFAHLTAAGFTRFQQLMAASVTRDAKRESIFRFKFRGMAGIDFDTQEQILTDYEAAEQSDLNSYQEVYRHLQTKLTQSTTNRDDLRWAIRSLDLSLSICHAKLNWLKNCRQKINQDRKRYSNEQTK</sequence>
<accession>A0ABW3PJR4</accession>
<dbReference type="InterPro" id="IPR036388">
    <property type="entry name" value="WH-like_DNA-bd_sf"/>
</dbReference>
<dbReference type="PANTHER" id="PTHR43252">
    <property type="entry name" value="TRANSCRIPTIONAL REGULATOR YQJI"/>
    <property type="match status" value="1"/>
</dbReference>
<dbReference type="EMBL" id="JBHTLH010000019">
    <property type="protein sequence ID" value="MFD1125369.1"/>
    <property type="molecule type" value="Genomic_DNA"/>
</dbReference>
<dbReference type="Proteomes" id="UP001597156">
    <property type="component" value="Unassembled WGS sequence"/>
</dbReference>
<feature type="domain" description="Transcription regulator PadR N-terminal" evidence="1">
    <location>
        <begin position="6"/>
        <end position="78"/>
    </location>
</feature>
<dbReference type="PANTHER" id="PTHR43252:SF6">
    <property type="entry name" value="NEGATIVE TRANSCRIPTION REGULATOR PADR"/>
    <property type="match status" value="1"/>
</dbReference>
<evidence type="ECO:0000259" key="1">
    <source>
        <dbReference type="Pfam" id="PF03551"/>
    </source>
</evidence>
<dbReference type="InterPro" id="IPR005149">
    <property type="entry name" value="Tscrpt_reg_PadR_N"/>
</dbReference>
<comment type="caution">
    <text evidence="2">The sequence shown here is derived from an EMBL/GenBank/DDBJ whole genome shotgun (WGS) entry which is preliminary data.</text>
</comment>
<dbReference type="SUPFAM" id="SSF46785">
    <property type="entry name" value="Winged helix' DNA-binding domain"/>
    <property type="match status" value="1"/>
</dbReference>
<dbReference type="InterPro" id="IPR036390">
    <property type="entry name" value="WH_DNA-bd_sf"/>
</dbReference>
<evidence type="ECO:0000313" key="2">
    <source>
        <dbReference type="EMBL" id="MFD1125369.1"/>
    </source>
</evidence>
<proteinExistence type="predicted"/>